<keyword evidence="4" id="KW-1185">Reference proteome</keyword>
<dbReference type="GO" id="GO:0005758">
    <property type="term" value="C:mitochondrial intermembrane space"/>
    <property type="evidence" value="ECO:0007669"/>
    <property type="project" value="InterPro"/>
</dbReference>
<dbReference type="Proteomes" id="UP001050691">
    <property type="component" value="Unassembled WGS sequence"/>
</dbReference>
<feature type="domain" description="PRELI/MSF1" evidence="2">
    <location>
        <begin position="1"/>
        <end position="167"/>
    </location>
</feature>
<dbReference type="EMBL" id="BPWL01000004">
    <property type="protein sequence ID" value="GJJ09561.1"/>
    <property type="molecule type" value="Genomic_DNA"/>
</dbReference>
<evidence type="ECO:0000256" key="1">
    <source>
        <dbReference type="SAM" id="MobiDB-lite"/>
    </source>
</evidence>
<reference evidence="3" key="1">
    <citation type="submission" date="2021-10" db="EMBL/GenBank/DDBJ databases">
        <title>De novo Genome Assembly of Clathrus columnatus (Basidiomycota, Fungi) Using Illumina and Nanopore Sequence Data.</title>
        <authorList>
            <person name="Ogiso-Tanaka E."/>
            <person name="Itagaki H."/>
            <person name="Hosoya T."/>
            <person name="Hosaka K."/>
        </authorList>
    </citation>
    <scope>NUCLEOTIDE SEQUENCE</scope>
    <source>
        <strain evidence="3">MO-923</strain>
    </source>
</reference>
<dbReference type="PROSITE" id="PS50904">
    <property type="entry name" value="PRELI_MSF1"/>
    <property type="match status" value="1"/>
</dbReference>
<sequence>MSQYKGRIFDPWATVTLAYFLRYPNPYASHILSCDVISRSITSEGHLKTCRLLLKKGVLPNWARKFVARPEAWVVEESEVDLEGKVVRSVTKNLNHVKVLQVVEKLQLKETMPGKTSQQSEACLVSRIGWGLSKRIESLGFNKVKSHIQRSPETISFILNLMRTSRLQPLTLTSSEITPTFPEPPQSEPIQSFQDNSPLGFSRRDTVVLQPSRLSHWDNLKTIFRWR</sequence>
<organism evidence="3 4">
    <name type="scientific">Clathrus columnatus</name>
    <dbReference type="NCBI Taxonomy" id="1419009"/>
    <lineage>
        <taxon>Eukaryota</taxon>
        <taxon>Fungi</taxon>
        <taxon>Dikarya</taxon>
        <taxon>Basidiomycota</taxon>
        <taxon>Agaricomycotina</taxon>
        <taxon>Agaricomycetes</taxon>
        <taxon>Phallomycetidae</taxon>
        <taxon>Phallales</taxon>
        <taxon>Clathraceae</taxon>
        <taxon>Clathrus</taxon>
    </lineage>
</organism>
<name>A0AAV5AAM6_9AGAM</name>
<gene>
    <name evidence="3" type="ORF">Clacol_003784</name>
</gene>
<dbReference type="InterPro" id="IPR037365">
    <property type="entry name" value="Slowmo/Ups"/>
</dbReference>
<dbReference type="PANTHER" id="PTHR11158">
    <property type="entry name" value="MSF1/PX19 RELATED"/>
    <property type="match status" value="1"/>
</dbReference>
<protein>
    <recommendedName>
        <fullName evidence="2">PRELI/MSF1 domain-containing protein</fullName>
    </recommendedName>
</protein>
<dbReference type="AlphaFoldDB" id="A0AAV5AAM6"/>
<accession>A0AAV5AAM6</accession>
<dbReference type="InterPro" id="IPR006797">
    <property type="entry name" value="PRELI/MSF1_dom"/>
</dbReference>
<comment type="caution">
    <text evidence="3">The sequence shown here is derived from an EMBL/GenBank/DDBJ whole genome shotgun (WGS) entry which is preliminary data.</text>
</comment>
<proteinExistence type="predicted"/>
<evidence type="ECO:0000313" key="4">
    <source>
        <dbReference type="Proteomes" id="UP001050691"/>
    </source>
</evidence>
<feature type="region of interest" description="Disordered" evidence="1">
    <location>
        <begin position="175"/>
        <end position="195"/>
    </location>
</feature>
<evidence type="ECO:0000259" key="2">
    <source>
        <dbReference type="PROSITE" id="PS50904"/>
    </source>
</evidence>
<dbReference type="Pfam" id="PF04707">
    <property type="entry name" value="PRELI"/>
    <property type="match status" value="1"/>
</dbReference>
<evidence type="ECO:0000313" key="3">
    <source>
        <dbReference type="EMBL" id="GJJ09561.1"/>
    </source>
</evidence>